<evidence type="ECO:0000313" key="3">
    <source>
        <dbReference type="Proteomes" id="UP001374584"/>
    </source>
</evidence>
<dbReference type="AlphaFoldDB" id="A0AAN9M526"/>
<feature type="signal peptide" evidence="1">
    <location>
        <begin position="1"/>
        <end position="22"/>
    </location>
</feature>
<proteinExistence type="predicted"/>
<dbReference type="InterPro" id="IPR038324">
    <property type="entry name" value="Rpb4/RPC9_sf"/>
</dbReference>
<organism evidence="2 3">
    <name type="scientific">Phaseolus coccineus</name>
    <name type="common">Scarlet runner bean</name>
    <name type="synonym">Phaseolus multiflorus</name>
    <dbReference type="NCBI Taxonomy" id="3886"/>
    <lineage>
        <taxon>Eukaryota</taxon>
        <taxon>Viridiplantae</taxon>
        <taxon>Streptophyta</taxon>
        <taxon>Embryophyta</taxon>
        <taxon>Tracheophyta</taxon>
        <taxon>Spermatophyta</taxon>
        <taxon>Magnoliopsida</taxon>
        <taxon>eudicotyledons</taxon>
        <taxon>Gunneridae</taxon>
        <taxon>Pentapetalae</taxon>
        <taxon>rosids</taxon>
        <taxon>fabids</taxon>
        <taxon>Fabales</taxon>
        <taxon>Fabaceae</taxon>
        <taxon>Papilionoideae</taxon>
        <taxon>50 kb inversion clade</taxon>
        <taxon>NPAAA clade</taxon>
        <taxon>indigoferoid/millettioid clade</taxon>
        <taxon>Phaseoleae</taxon>
        <taxon>Phaseolus</taxon>
    </lineage>
</organism>
<accession>A0AAN9M526</accession>
<keyword evidence="1" id="KW-0732">Signal</keyword>
<dbReference type="SUPFAM" id="SSF47819">
    <property type="entry name" value="HRDC-like"/>
    <property type="match status" value="1"/>
</dbReference>
<dbReference type="EMBL" id="JAYMYR010000008">
    <property type="protein sequence ID" value="KAK7348400.1"/>
    <property type="molecule type" value="Genomic_DNA"/>
</dbReference>
<feature type="chain" id="PRO_5042890337" evidence="1">
    <location>
        <begin position="23"/>
        <end position="75"/>
    </location>
</feature>
<dbReference type="PANTHER" id="PTHR21297">
    <property type="entry name" value="DNA-DIRECTED RNA POLYMERASE II"/>
    <property type="match status" value="1"/>
</dbReference>
<dbReference type="GO" id="GO:0000166">
    <property type="term" value="F:nucleotide binding"/>
    <property type="evidence" value="ECO:0007669"/>
    <property type="project" value="InterPro"/>
</dbReference>
<sequence length="75" mass="8466">MHLLLYDCRLFCFTLFTPLANNGLTDNETCVIGNVCPETIDEFFALLPPLKGKRNVHGEVLKDSLSELAKLRQPM</sequence>
<reference evidence="2 3" key="1">
    <citation type="submission" date="2024-01" db="EMBL/GenBank/DDBJ databases">
        <title>The genomes of 5 underutilized Papilionoideae crops provide insights into root nodulation and disease resistanc.</title>
        <authorList>
            <person name="Jiang F."/>
        </authorList>
    </citation>
    <scope>NUCLEOTIDE SEQUENCE [LARGE SCALE GENOMIC DNA]</scope>
    <source>
        <strain evidence="2">JINMINGXINNONG_FW02</strain>
        <tissue evidence="2">Leaves</tissue>
    </source>
</reference>
<comment type="caution">
    <text evidence="2">The sequence shown here is derived from an EMBL/GenBank/DDBJ whole genome shotgun (WGS) entry which is preliminary data.</text>
</comment>
<dbReference type="Gene3D" id="1.20.1250.40">
    <property type="match status" value="1"/>
</dbReference>
<name>A0AAN9M526_PHACN</name>
<dbReference type="InterPro" id="IPR045222">
    <property type="entry name" value="Rpb4-like"/>
</dbReference>
<keyword evidence="3" id="KW-1185">Reference proteome</keyword>
<evidence type="ECO:0000313" key="2">
    <source>
        <dbReference type="EMBL" id="KAK7348400.1"/>
    </source>
</evidence>
<protein>
    <submittedName>
        <fullName evidence="2">Uncharacterized protein</fullName>
    </submittedName>
</protein>
<evidence type="ECO:0000256" key="1">
    <source>
        <dbReference type="SAM" id="SignalP"/>
    </source>
</evidence>
<dbReference type="Proteomes" id="UP001374584">
    <property type="component" value="Unassembled WGS sequence"/>
</dbReference>
<gene>
    <name evidence="2" type="ORF">VNO80_22955</name>
</gene>
<dbReference type="InterPro" id="IPR010997">
    <property type="entry name" value="HRDC-like_sf"/>
</dbReference>